<accession>A0A9C9EP23</accession>
<organism evidence="1 2">
    <name type="scientific">candidate division WOR-3 bacterium</name>
    <dbReference type="NCBI Taxonomy" id="2052148"/>
    <lineage>
        <taxon>Bacteria</taxon>
        <taxon>Bacteria division WOR-3</taxon>
    </lineage>
</organism>
<name>A0A9C9EP23_UNCW3</name>
<dbReference type="Proteomes" id="UP000885826">
    <property type="component" value="Unassembled WGS sequence"/>
</dbReference>
<evidence type="ECO:0000313" key="2">
    <source>
        <dbReference type="Proteomes" id="UP000885826"/>
    </source>
</evidence>
<dbReference type="EMBL" id="DRIG01000107">
    <property type="protein sequence ID" value="HEC79514.1"/>
    <property type="molecule type" value="Genomic_DNA"/>
</dbReference>
<proteinExistence type="predicted"/>
<comment type="caution">
    <text evidence="1">The sequence shown here is derived from an EMBL/GenBank/DDBJ whole genome shotgun (WGS) entry which is preliminary data.</text>
</comment>
<dbReference type="AlphaFoldDB" id="A0A9C9EP23"/>
<gene>
    <name evidence="1" type="ORF">ENI34_10330</name>
</gene>
<protein>
    <submittedName>
        <fullName evidence="1">Uncharacterized protein</fullName>
    </submittedName>
</protein>
<reference evidence="1" key="1">
    <citation type="journal article" date="2020" name="mSystems">
        <title>Genome- and Community-Level Interaction Insights into Carbon Utilization and Element Cycling Functions of Hydrothermarchaeota in Hydrothermal Sediment.</title>
        <authorList>
            <person name="Zhou Z."/>
            <person name="Liu Y."/>
            <person name="Xu W."/>
            <person name="Pan J."/>
            <person name="Luo Z.H."/>
            <person name="Li M."/>
        </authorList>
    </citation>
    <scope>NUCLEOTIDE SEQUENCE</scope>
    <source>
        <strain evidence="1">HyVt-388</strain>
    </source>
</reference>
<sequence>MAWPSQNHLENLEAILVRLHWLLQPDTVLTELPYDLEFVSQTDLERFTDWCRSAVSKSELEKGTHTINRALIDFFVKKNHPQVGLEQRKKRVESLFRQLHNILDFPDYMPIPLNKENIGKIFVKINETPGESHFEKTAKKIKIGVALKWLQDSELNEKLSENTVRFISRLGDYYGKVKRGERVYVRDIGTYRTPEDDTKVIVEDYGRKVELALIEASSEIKNVKLKYHKDEEFGQFGKIINMVRRIEKYINGGESEEYDYIEQFRDIIFVVIILNYIQDPYIKRTKEAVNLLKLTLPLYQKYLEFEGRELKPERKPYV</sequence>
<evidence type="ECO:0000313" key="1">
    <source>
        <dbReference type="EMBL" id="HEC79514.1"/>
    </source>
</evidence>